<feature type="region of interest" description="Disordered" evidence="2">
    <location>
        <begin position="23"/>
        <end position="42"/>
    </location>
</feature>
<name>A0A3B0V8J6_9ZZZZ</name>
<dbReference type="InterPro" id="IPR032812">
    <property type="entry name" value="SbsA_Ig"/>
</dbReference>
<accession>A0A3B0V8J6</accession>
<dbReference type="EMBL" id="UOES01000372">
    <property type="protein sequence ID" value="VAW28264.1"/>
    <property type="molecule type" value="Genomic_DNA"/>
</dbReference>
<reference evidence="4" key="1">
    <citation type="submission" date="2018-06" db="EMBL/GenBank/DDBJ databases">
        <authorList>
            <person name="Zhirakovskaya E."/>
        </authorList>
    </citation>
    <scope>NUCLEOTIDE SEQUENCE</scope>
</reference>
<protein>
    <recommendedName>
        <fullName evidence="3">SbsA Ig-like domain-containing protein</fullName>
    </recommendedName>
</protein>
<feature type="non-terminal residue" evidence="4">
    <location>
        <position position="91"/>
    </location>
</feature>
<sequence>MNRILIAIAIILIWGGCANRVPPSGGPKDEDPPKLIGSIPKSGNTNVKTTEITLLFNELVVTKNIKKELLITPRIDFDYDYTIKKNTIIIS</sequence>
<evidence type="ECO:0000259" key="3">
    <source>
        <dbReference type="Pfam" id="PF13205"/>
    </source>
</evidence>
<organism evidence="4">
    <name type="scientific">hydrothermal vent metagenome</name>
    <dbReference type="NCBI Taxonomy" id="652676"/>
    <lineage>
        <taxon>unclassified sequences</taxon>
        <taxon>metagenomes</taxon>
        <taxon>ecological metagenomes</taxon>
    </lineage>
</organism>
<dbReference type="PROSITE" id="PS51257">
    <property type="entry name" value="PROKAR_LIPOPROTEIN"/>
    <property type="match status" value="1"/>
</dbReference>
<evidence type="ECO:0000313" key="4">
    <source>
        <dbReference type="EMBL" id="VAW28264.1"/>
    </source>
</evidence>
<dbReference type="Pfam" id="PF13205">
    <property type="entry name" value="Big_5"/>
    <property type="match status" value="1"/>
</dbReference>
<keyword evidence="1" id="KW-0732">Signal</keyword>
<evidence type="ECO:0000256" key="2">
    <source>
        <dbReference type="SAM" id="MobiDB-lite"/>
    </source>
</evidence>
<feature type="domain" description="SbsA Ig-like" evidence="3">
    <location>
        <begin position="29"/>
        <end position="90"/>
    </location>
</feature>
<proteinExistence type="predicted"/>
<dbReference type="AlphaFoldDB" id="A0A3B0V8J6"/>
<gene>
    <name evidence="4" type="ORF">MNBD_BACTEROID06-717</name>
</gene>
<evidence type="ECO:0000256" key="1">
    <source>
        <dbReference type="ARBA" id="ARBA00022729"/>
    </source>
</evidence>